<accession>A0A0F9UMI1</accession>
<proteinExistence type="predicted"/>
<comment type="caution">
    <text evidence="2">The sequence shown here is derived from an EMBL/GenBank/DDBJ whole genome shotgun (WGS) entry which is preliminary data.</text>
</comment>
<sequence>MEQYLPFVTVLLLLLFVGLALCYLAACLRSTVSQLTKMNEQLLVMVGVKQEGEPVGRALVALTREQRRNLGGIAMEGKKKPAGYVETVGVQ</sequence>
<name>A0A0F9UMI1_9ZZZZ</name>
<dbReference type="EMBL" id="LAZR01000911">
    <property type="protein sequence ID" value="KKN54803.1"/>
    <property type="molecule type" value="Genomic_DNA"/>
</dbReference>
<keyword evidence="1" id="KW-1133">Transmembrane helix</keyword>
<evidence type="ECO:0000256" key="1">
    <source>
        <dbReference type="SAM" id="Phobius"/>
    </source>
</evidence>
<evidence type="ECO:0000313" key="2">
    <source>
        <dbReference type="EMBL" id="KKN54803.1"/>
    </source>
</evidence>
<keyword evidence="1" id="KW-0472">Membrane</keyword>
<keyword evidence="1" id="KW-0812">Transmembrane</keyword>
<gene>
    <name evidence="2" type="ORF">LCGC14_0588570</name>
</gene>
<reference evidence="2" key="1">
    <citation type="journal article" date="2015" name="Nature">
        <title>Complex archaea that bridge the gap between prokaryotes and eukaryotes.</title>
        <authorList>
            <person name="Spang A."/>
            <person name="Saw J.H."/>
            <person name="Jorgensen S.L."/>
            <person name="Zaremba-Niedzwiedzka K."/>
            <person name="Martijn J."/>
            <person name="Lind A.E."/>
            <person name="van Eijk R."/>
            <person name="Schleper C."/>
            <person name="Guy L."/>
            <person name="Ettema T.J."/>
        </authorList>
    </citation>
    <scope>NUCLEOTIDE SEQUENCE</scope>
</reference>
<protein>
    <submittedName>
        <fullName evidence="2">Uncharacterized protein</fullName>
    </submittedName>
</protein>
<feature type="transmembrane region" description="Helical" evidence="1">
    <location>
        <begin position="6"/>
        <end position="28"/>
    </location>
</feature>
<organism evidence="2">
    <name type="scientific">marine sediment metagenome</name>
    <dbReference type="NCBI Taxonomy" id="412755"/>
    <lineage>
        <taxon>unclassified sequences</taxon>
        <taxon>metagenomes</taxon>
        <taxon>ecological metagenomes</taxon>
    </lineage>
</organism>
<dbReference type="AlphaFoldDB" id="A0A0F9UMI1"/>